<feature type="compositionally biased region" description="Basic and acidic residues" evidence="1">
    <location>
        <begin position="204"/>
        <end position="224"/>
    </location>
</feature>
<reference evidence="2 3" key="1">
    <citation type="submission" date="2021-02" db="EMBL/GenBank/DDBJ databases">
        <title>Porcisia hertigi Genome sequencing and assembly.</title>
        <authorList>
            <person name="Almutairi H."/>
            <person name="Gatherer D."/>
        </authorList>
    </citation>
    <scope>NUCLEOTIDE SEQUENCE [LARGE SCALE GENOMIC DNA]</scope>
    <source>
        <strain evidence="2 3">C119</strain>
    </source>
</reference>
<proteinExistence type="predicted"/>
<keyword evidence="3" id="KW-1185">Reference proteome</keyword>
<accession>A0A836HWP1</accession>
<feature type="compositionally biased region" description="Basic and acidic residues" evidence="1">
    <location>
        <begin position="1"/>
        <end position="14"/>
    </location>
</feature>
<dbReference type="KEGG" id="phet:94289603"/>
<organism evidence="2 3">
    <name type="scientific">Porcisia hertigi</name>
    <dbReference type="NCBI Taxonomy" id="2761500"/>
    <lineage>
        <taxon>Eukaryota</taxon>
        <taxon>Discoba</taxon>
        <taxon>Euglenozoa</taxon>
        <taxon>Kinetoplastea</taxon>
        <taxon>Metakinetoplastina</taxon>
        <taxon>Trypanosomatida</taxon>
        <taxon>Trypanosomatidae</taxon>
        <taxon>Leishmaniinae</taxon>
        <taxon>Porcisia</taxon>
    </lineage>
</organism>
<dbReference type="EMBL" id="JAFJZO010000028">
    <property type="protein sequence ID" value="KAG5500431.1"/>
    <property type="molecule type" value="Genomic_DNA"/>
</dbReference>
<evidence type="ECO:0000313" key="2">
    <source>
        <dbReference type="EMBL" id="KAG5500431.1"/>
    </source>
</evidence>
<feature type="compositionally biased region" description="Polar residues" evidence="1">
    <location>
        <begin position="282"/>
        <end position="304"/>
    </location>
</feature>
<feature type="region of interest" description="Disordered" evidence="1">
    <location>
        <begin position="1"/>
        <end position="55"/>
    </location>
</feature>
<dbReference type="AlphaFoldDB" id="A0A836HWP1"/>
<feature type="compositionally biased region" description="Low complexity" evidence="1">
    <location>
        <begin position="19"/>
        <end position="33"/>
    </location>
</feature>
<gene>
    <name evidence="2" type="ORF">JKF63_03524</name>
</gene>
<evidence type="ECO:0000313" key="3">
    <source>
        <dbReference type="Proteomes" id="UP000674318"/>
    </source>
</evidence>
<feature type="compositionally biased region" description="Polar residues" evidence="1">
    <location>
        <begin position="225"/>
        <end position="243"/>
    </location>
</feature>
<comment type="caution">
    <text evidence="2">The sequence shown here is derived from an EMBL/GenBank/DDBJ whole genome shotgun (WGS) entry which is preliminary data.</text>
</comment>
<dbReference type="GeneID" id="94289603"/>
<dbReference type="RefSeq" id="XP_067755765.1">
    <property type="nucleotide sequence ID" value="XM_067899526.1"/>
</dbReference>
<feature type="region of interest" description="Disordered" evidence="1">
    <location>
        <begin position="278"/>
        <end position="325"/>
    </location>
</feature>
<evidence type="ECO:0000256" key="1">
    <source>
        <dbReference type="SAM" id="MobiDB-lite"/>
    </source>
</evidence>
<dbReference type="Proteomes" id="UP000674318">
    <property type="component" value="Chromosome 28"/>
</dbReference>
<feature type="region of interest" description="Disordered" evidence="1">
    <location>
        <begin position="141"/>
        <end position="246"/>
    </location>
</feature>
<sequence>MDRHVLLSSSHHDSPPLPLQSFSSSPQQPSGLLGTSQVIPKGRDNGTHATASVSGTGGDARCSFFNIFSSVWSETATSRGSTNRSLLTAAFLRPFQCLRLWCRGSGGCCGFCCSWITGSRVGMDDDGDNFGITDVYADVPQHSGASHSSRYNIDARDTTPPPTTPNAGSGRGHARRQYAPPRWRSSKAGSGGGISADVTLATERAGRAGDESPVRRSDSFDESSRALSSTSPCSLPNTQQSHVQGKCEGEHLVMQRGVLMRMAADGTCTRVAEAPAYASGFRNPTPSAHLSSRTSDGRTLQSGEQEPFTDASGHTGSTPTPITVDNVSSPYAVAMVLKTLEESRQPLCTLNGISDALAMCAPYLPLRVEVETDLNSAAPSIAGVVEAAPAETDSASLAATTASALRTVPLNLHVLGPLLPCPTTQALQTLEDILLEDRDRNLLPLCALHCADLDLRGVKGGEDDDADRQPIAALAARPQSNAFLDLLVSQASDAHSISTAVLSHVLTFLKHLVTARSTQFTTLHFTRCYVAPHDVGRSIPLPLAAVRRLRFEHCSLTPAHVDALLVLARQQDALALSRLVETRGVNCLQVRSIRSFGVLEELQLSGSLTLECITELLDFVEEQQQCGGGRGGVQPVALQQLCLPLSVVRAAKAHPFIQANRIRISVVTGHV</sequence>
<dbReference type="OrthoDB" id="278773at2759"/>
<feature type="compositionally biased region" description="Polar residues" evidence="1">
    <location>
        <begin position="312"/>
        <end position="325"/>
    </location>
</feature>
<protein>
    <submittedName>
        <fullName evidence="2">Uncharacterized protein</fullName>
    </submittedName>
</protein>
<name>A0A836HWP1_9TRYP</name>